<accession>A0ABS1YD65</accession>
<reference evidence="1 2" key="1">
    <citation type="submission" date="2021-01" db="EMBL/GenBank/DDBJ databases">
        <title>Draft genome sequence of Micromonospora sp. strain STR1s_6.</title>
        <authorList>
            <person name="Karlyshev A."/>
            <person name="Jawad R."/>
        </authorList>
    </citation>
    <scope>NUCLEOTIDE SEQUENCE [LARGE SCALE GENOMIC DNA]</scope>
    <source>
        <strain evidence="1 2">STR1S-6</strain>
    </source>
</reference>
<sequence length="72" mass="7396">MGAAFAICVITLVALLAWVAHLKNKRMTAVLLVVLAGALIGNAPGNVGDVGQTLSDFVYDIPTNVSEIVDGS</sequence>
<protein>
    <submittedName>
        <fullName evidence="1">Uncharacterized protein</fullName>
    </submittedName>
</protein>
<dbReference type="EMBL" id="JAEVHL010000021">
    <property type="protein sequence ID" value="MBM0275310.1"/>
    <property type="molecule type" value="Genomic_DNA"/>
</dbReference>
<name>A0ABS1YD65_9ACTN</name>
<organism evidence="1 2">
    <name type="scientific">Micromonospora tarensis</name>
    <dbReference type="NCBI Taxonomy" id="2806100"/>
    <lineage>
        <taxon>Bacteria</taxon>
        <taxon>Bacillati</taxon>
        <taxon>Actinomycetota</taxon>
        <taxon>Actinomycetes</taxon>
        <taxon>Micromonosporales</taxon>
        <taxon>Micromonosporaceae</taxon>
        <taxon>Micromonospora</taxon>
    </lineage>
</organism>
<dbReference type="Proteomes" id="UP000622245">
    <property type="component" value="Unassembled WGS sequence"/>
</dbReference>
<keyword evidence="2" id="KW-1185">Reference proteome</keyword>
<dbReference type="RefSeq" id="WP_203147710.1">
    <property type="nucleotide sequence ID" value="NZ_JAEVHL010000021.1"/>
</dbReference>
<evidence type="ECO:0000313" key="1">
    <source>
        <dbReference type="EMBL" id="MBM0275310.1"/>
    </source>
</evidence>
<evidence type="ECO:0000313" key="2">
    <source>
        <dbReference type="Proteomes" id="UP000622245"/>
    </source>
</evidence>
<proteinExistence type="predicted"/>
<gene>
    <name evidence="1" type="ORF">JM949_07510</name>
</gene>
<comment type="caution">
    <text evidence="1">The sequence shown here is derived from an EMBL/GenBank/DDBJ whole genome shotgun (WGS) entry which is preliminary data.</text>
</comment>